<dbReference type="AlphaFoldDB" id="A0AAV5ILQ4"/>
<sequence>MLPLDFVVSACGMISSESCAFVGPIHKCTASATSPDLDSGA</sequence>
<dbReference type="EMBL" id="BPVZ01000019">
    <property type="protein sequence ID" value="GKV02857.1"/>
    <property type="molecule type" value="Genomic_DNA"/>
</dbReference>
<dbReference type="Proteomes" id="UP001054252">
    <property type="component" value="Unassembled WGS sequence"/>
</dbReference>
<comment type="caution">
    <text evidence="1">The sequence shown here is derived from an EMBL/GenBank/DDBJ whole genome shotgun (WGS) entry which is preliminary data.</text>
</comment>
<organism evidence="1 2">
    <name type="scientific">Rubroshorea leprosula</name>
    <dbReference type="NCBI Taxonomy" id="152421"/>
    <lineage>
        <taxon>Eukaryota</taxon>
        <taxon>Viridiplantae</taxon>
        <taxon>Streptophyta</taxon>
        <taxon>Embryophyta</taxon>
        <taxon>Tracheophyta</taxon>
        <taxon>Spermatophyta</taxon>
        <taxon>Magnoliopsida</taxon>
        <taxon>eudicotyledons</taxon>
        <taxon>Gunneridae</taxon>
        <taxon>Pentapetalae</taxon>
        <taxon>rosids</taxon>
        <taxon>malvids</taxon>
        <taxon>Malvales</taxon>
        <taxon>Dipterocarpaceae</taxon>
        <taxon>Rubroshorea</taxon>
    </lineage>
</organism>
<keyword evidence="2" id="KW-1185">Reference proteome</keyword>
<accession>A0AAV5ILQ4</accession>
<protein>
    <submittedName>
        <fullName evidence="1">Uncharacterized protein</fullName>
    </submittedName>
</protein>
<evidence type="ECO:0000313" key="1">
    <source>
        <dbReference type="EMBL" id="GKV02857.1"/>
    </source>
</evidence>
<proteinExistence type="predicted"/>
<evidence type="ECO:0000313" key="2">
    <source>
        <dbReference type="Proteomes" id="UP001054252"/>
    </source>
</evidence>
<reference evidence="1 2" key="1">
    <citation type="journal article" date="2021" name="Commun. Biol.">
        <title>The genome of Shorea leprosula (Dipterocarpaceae) highlights the ecological relevance of drought in aseasonal tropical rainforests.</title>
        <authorList>
            <person name="Ng K.K.S."/>
            <person name="Kobayashi M.J."/>
            <person name="Fawcett J.A."/>
            <person name="Hatakeyama M."/>
            <person name="Paape T."/>
            <person name="Ng C.H."/>
            <person name="Ang C.C."/>
            <person name="Tnah L.H."/>
            <person name="Lee C.T."/>
            <person name="Nishiyama T."/>
            <person name="Sese J."/>
            <person name="O'Brien M.J."/>
            <person name="Copetti D."/>
            <person name="Mohd Noor M.I."/>
            <person name="Ong R.C."/>
            <person name="Putra M."/>
            <person name="Sireger I.Z."/>
            <person name="Indrioko S."/>
            <person name="Kosugi Y."/>
            <person name="Izuno A."/>
            <person name="Isagi Y."/>
            <person name="Lee S.L."/>
            <person name="Shimizu K.K."/>
        </authorList>
    </citation>
    <scope>NUCLEOTIDE SEQUENCE [LARGE SCALE GENOMIC DNA]</scope>
    <source>
        <strain evidence="1">214</strain>
    </source>
</reference>
<gene>
    <name evidence="1" type="ORF">SLEP1_g15241</name>
</gene>
<name>A0AAV5ILQ4_9ROSI</name>